<dbReference type="Proteomes" id="UP000241434">
    <property type="component" value="Unassembled WGS sequence"/>
</dbReference>
<dbReference type="OrthoDB" id="1650483at2"/>
<organism evidence="3 4">
    <name type="scientific">Peptostreptococcus russellii</name>
    <dbReference type="NCBI Taxonomy" id="215200"/>
    <lineage>
        <taxon>Bacteria</taxon>
        <taxon>Bacillati</taxon>
        <taxon>Bacillota</taxon>
        <taxon>Clostridia</taxon>
        <taxon>Peptostreptococcales</taxon>
        <taxon>Peptostreptococcaceae</taxon>
        <taxon>Peptostreptococcus</taxon>
    </lineage>
</organism>
<protein>
    <recommendedName>
        <fullName evidence="5">Cell surface protein</fullName>
    </recommendedName>
</protein>
<keyword evidence="4" id="KW-1185">Reference proteome</keyword>
<feature type="compositionally biased region" description="Basic and acidic residues" evidence="1">
    <location>
        <begin position="29"/>
        <end position="65"/>
    </location>
</feature>
<gene>
    <name evidence="3" type="ORF">UF10_05040</name>
</gene>
<proteinExistence type="predicted"/>
<sequence>MKKGKGCLISIIVVFILIIIIGALGNSPKDEKAKDNIAETKSESSVSKDIEKKDEKEKEDIKEDKKEDEDIVKSGQYQVGKDIPAGEYKVFSDSNNAYIEVSSDSSGGFDSILFNDNFKTFTYAKLDENQYLKLSNCYAIPVEKAKKFEDAEIKDGMYKVGVDIPAGEYNITASGNGYYEINNTPHDMMNIISNDNFTDNRIVTVQDGQYIKISNAIAKINN</sequence>
<feature type="region of interest" description="Disordered" evidence="1">
    <location>
        <begin position="29"/>
        <end position="67"/>
    </location>
</feature>
<evidence type="ECO:0000256" key="1">
    <source>
        <dbReference type="SAM" id="MobiDB-lite"/>
    </source>
</evidence>
<feature type="transmembrane region" description="Helical" evidence="2">
    <location>
        <begin position="7"/>
        <end position="25"/>
    </location>
</feature>
<evidence type="ECO:0008006" key="5">
    <source>
        <dbReference type="Google" id="ProtNLM"/>
    </source>
</evidence>
<keyword evidence="2" id="KW-0472">Membrane</keyword>
<keyword evidence="2" id="KW-1133">Transmembrane helix</keyword>
<name>A0A2P7Q1Y2_9FIRM</name>
<dbReference type="RefSeq" id="WP_106776734.1">
    <property type="nucleotide sequence ID" value="NZ_JBGGGQ010000001.1"/>
</dbReference>
<keyword evidence="2" id="KW-0812">Transmembrane</keyword>
<evidence type="ECO:0000256" key="2">
    <source>
        <dbReference type="SAM" id="Phobius"/>
    </source>
</evidence>
<dbReference type="AlphaFoldDB" id="A0A2P7Q1Y2"/>
<evidence type="ECO:0000313" key="4">
    <source>
        <dbReference type="Proteomes" id="UP000241434"/>
    </source>
</evidence>
<reference evidence="3" key="1">
    <citation type="thesis" date="2015" institute="Rutgers" country="The State University of New Jersey, 14 College Farm Rd., New Brunswick, NJ, USA">
        <title>Ammonia toxicity in bacteria and its implications for treatment of and resource recovery from highly nitrogenous organic wastes.</title>
        <authorList>
            <person name="Luther A.K."/>
        </authorList>
    </citation>
    <scope>NUCLEOTIDE SEQUENCE</scope>
    <source>
        <strain evidence="3">RT-10B</strain>
    </source>
</reference>
<comment type="caution">
    <text evidence="3">The sequence shown here is derived from an EMBL/GenBank/DDBJ whole genome shotgun (WGS) entry which is preliminary data.</text>
</comment>
<accession>A0A2P7Q1Y2</accession>
<evidence type="ECO:0000313" key="3">
    <source>
        <dbReference type="EMBL" id="PSJ31966.1"/>
    </source>
</evidence>
<dbReference type="EMBL" id="JYGE01000003">
    <property type="protein sequence ID" value="PSJ31966.1"/>
    <property type="molecule type" value="Genomic_DNA"/>
</dbReference>